<dbReference type="Pfam" id="PF19094">
    <property type="entry name" value="EMC6_arch"/>
    <property type="match status" value="1"/>
</dbReference>
<feature type="transmembrane region" description="Helical" evidence="1">
    <location>
        <begin position="79"/>
        <end position="100"/>
    </location>
</feature>
<keyword evidence="3" id="KW-1185">Reference proteome</keyword>
<dbReference type="AlphaFoldDB" id="A0A1H8LEC6"/>
<dbReference type="Proteomes" id="UP000198775">
    <property type="component" value="Unassembled WGS sequence"/>
</dbReference>
<gene>
    <name evidence="2" type="ORF">SAMN05216388_1007108</name>
</gene>
<protein>
    <submittedName>
        <fullName evidence="2">Uncharacterized protein</fullName>
    </submittedName>
</protein>
<feature type="transmembrane region" description="Helical" evidence="1">
    <location>
        <begin position="18"/>
        <end position="36"/>
    </location>
</feature>
<dbReference type="InterPro" id="IPR043941">
    <property type="entry name" value="EMC6-arch"/>
</dbReference>
<sequence length="106" mass="11036">MATDTAERRAAHVRGLKVTTLSSIAGIGAAVASSAVTAGMENPATSDTALLVVLGAILVQFPILKGLGVDVDDFGAKDYLYVGFMTFALWFVSWGVLLTANTTLPF</sequence>
<dbReference type="RefSeq" id="WP_092659495.1">
    <property type="nucleotide sequence ID" value="NZ_FOCX01000007.1"/>
</dbReference>
<feature type="transmembrane region" description="Helical" evidence="1">
    <location>
        <begin position="48"/>
        <end position="67"/>
    </location>
</feature>
<keyword evidence="1" id="KW-0812">Transmembrane</keyword>
<dbReference type="OrthoDB" id="50040at2157"/>
<organism evidence="2 3">
    <name type="scientific">Halorientalis persicus</name>
    <dbReference type="NCBI Taxonomy" id="1367881"/>
    <lineage>
        <taxon>Archaea</taxon>
        <taxon>Methanobacteriati</taxon>
        <taxon>Methanobacteriota</taxon>
        <taxon>Stenosarchaea group</taxon>
        <taxon>Halobacteria</taxon>
        <taxon>Halobacteriales</taxon>
        <taxon>Haloarculaceae</taxon>
        <taxon>Halorientalis</taxon>
    </lineage>
</organism>
<accession>A0A1H8LEC6</accession>
<evidence type="ECO:0000256" key="1">
    <source>
        <dbReference type="SAM" id="Phobius"/>
    </source>
</evidence>
<keyword evidence="1" id="KW-1133">Transmembrane helix</keyword>
<keyword evidence="1" id="KW-0472">Membrane</keyword>
<reference evidence="3" key="1">
    <citation type="submission" date="2016-10" db="EMBL/GenBank/DDBJ databases">
        <authorList>
            <person name="Varghese N."/>
            <person name="Submissions S."/>
        </authorList>
    </citation>
    <scope>NUCLEOTIDE SEQUENCE [LARGE SCALE GENOMIC DNA]</scope>
    <source>
        <strain evidence="3">IBRC-M 10043</strain>
    </source>
</reference>
<dbReference type="EMBL" id="FOCX01000007">
    <property type="protein sequence ID" value="SEO03511.1"/>
    <property type="molecule type" value="Genomic_DNA"/>
</dbReference>
<evidence type="ECO:0000313" key="2">
    <source>
        <dbReference type="EMBL" id="SEO03511.1"/>
    </source>
</evidence>
<name>A0A1H8LEC6_9EURY</name>
<evidence type="ECO:0000313" key="3">
    <source>
        <dbReference type="Proteomes" id="UP000198775"/>
    </source>
</evidence>
<proteinExistence type="predicted"/>